<dbReference type="AlphaFoldDB" id="A0A836C7G9"/>
<feature type="compositionally biased region" description="Pro residues" evidence="1">
    <location>
        <begin position="404"/>
        <end position="426"/>
    </location>
</feature>
<reference evidence="2" key="1">
    <citation type="submission" date="2021-02" db="EMBL/GenBank/DDBJ databases">
        <title>First Annotated Genome of the Yellow-green Alga Tribonema minus.</title>
        <authorList>
            <person name="Mahan K.M."/>
        </authorList>
    </citation>
    <scope>NUCLEOTIDE SEQUENCE</scope>
    <source>
        <strain evidence="2">UTEX B ZZ1240</strain>
    </source>
</reference>
<proteinExistence type="predicted"/>
<evidence type="ECO:0000313" key="2">
    <source>
        <dbReference type="EMBL" id="KAG5175509.1"/>
    </source>
</evidence>
<dbReference type="EMBL" id="JAFCMP010000548">
    <property type="protein sequence ID" value="KAG5175509.1"/>
    <property type="molecule type" value="Genomic_DNA"/>
</dbReference>
<evidence type="ECO:0000256" key="1">
    <source>
        <dbReference type="SAM" id="MobiDB-lite"/>
    </source>
</evidence>
<dbReference type="Proteomes" id="UP000664859">
    <property type="component" value="Unassembled WGS sequence"/>
</dbReference>
<accession>A0A836C7G9</accession>
<feature type="region of interest" description="Disordered" evidence="1">
    <location>
        <begin position="398"/>
        <end position="446"/>
    </location>
</feature>
<name>A0A836C7G9_9STRA</name>
<protein>
    <submittedName>
        <fullName evidence="2">Uncharacterized protein</fullName>
    </submittedName>
</protein>
<organism evidence="2 3">
    <name type="scientific">Tribonema minus</name>
    <dbReference type="NCBI Taxonomy" id="303371"/>
    <lineage>
        <taxon>Eukaryota</taxon>
        <taxon>Sar</taxon>
        <taxon>Stramenopiles</taxon>
        <taxon>Ochrophyta</taxon>
        <taxon>PX clade</taxon>
        <taxon>Xanthophyceae</taxon>
        <taxon>Tribonematales</taxon>
        <taxon>Tribonemataceae</taxon>
        <taxon>Tribonema</taxon>
    </lineage>
</organism>
<evidence type="ECO:0000313" key="3">
    <source>
        <dbReference type="Proteomes" id="UP000664859"/>
    </source>
</evidence>
<sequence>MRRARYAVATGSHGPPPSLIEVASVMNDVFEPLDASAACLQHGALQLVRDGLAQSDRSTRALSCELARLLTRHPTPAVTADAELMAAVLRGAAAQMDEWLEGLGGEGEGAAVARARAELAQTYGAAAALQALAQLLNAGGVEAAATLDRDGVAQLTRLVAEAVPAARWRQADMFGVEHGHGSLDQLDALYRPVAVTATGRCRRPPPQAAATYIPWWCKRAAPLPLLLTCELTASDRRPVSQVLLLKHVLSCRSHTSVAHTSSAVALLRAAAFHPSVRRCQKLDLAGCAVLLALARSPRTVGLLMDEVVIATLVDTFSAYDADGVWASGLAPPWKLAAQALRRMADAFLKRAVAEPGCGGTDPADGSTPTALAYTEANDARVREMLASLPPFSSRSWQLSAALEQPPPPPRPPAPPPPRSRTYPPVPRLRTRAEHRHRRRPRPPVGRCEGVLGVAAHDKYNRCNRQEHVTAICSNTPVPRLSTCAQSTATAAALALPWGAARAYWAWRRGARRHAHLALPRPPLLRAGLTAMAGAVAAMALYEGGLRTNNWLLWRRSAPSVNRQVAFETALTAAQGVCLFALLRAAPYCLLPAAAGLYMFEEVGWSYTDPALIQSLG</sequence>
<comment type="caution">
    <text evidence="2">The sequence shown here is derived from an EMBL/GenBank/DDBJ whole genome shotgun (WGS) entry which is preliminary data.</text>
</comment>
<feature type="compositionally biased region" description="Basic residues" evidence="1">
    <location>
        <begin position="428"/>
        <end position="441"/>
    </location>
</feature>
<keyword evidence="3" id="KW-1185">Reference proteome</keyword>
<gene>
    <name evidence="2" type="ORF">JKP88DRAFT_338234</name>
</gene>